<sequence length="223" mass="25241">MPYSKFAPTSASSKGKKLEGMVPSKIGMLIIYVPATIAAFIFQFFYLSTPSAAGWLVFIHFLKRDAEVLLLHKYSGETVLNVAQIIGTSYFITATMLCIASNTEISILDSKLGMFLFGIGSLGNLYHHYLLTLLRGDGKTNTKKYQAPKHGLFEYVASPHYFFELLAWLGIAIVSQQLTAYLNLVSMTLYLCARSYKSNEWNRKKFNEKEWPSSRKNLIPFLY</sequence>
<evidence type="ECO:0000256" key="2">
    <source>
        <dbReference type="ARBA" id="ARBA00007742"/>
    </source>
</evidence>
<feature type="transmembrane region" description="Helical" evidence="6">
    <location>
        <begin position="112"/>
        <end position="131"/>
    </location>
</feature>
<evidence type="ECO:0000256" key="4">
    <source>
        <dbReference type="ARBA" id="ARBA00022989"/>
    </source>
</evidence>
<feature type="transmembrane region" description="Helical" evidence="6">
    <location>
        <begin position="79"/>
        <end position="100"/>
    </location>
</feature>
<evidence type="ECO:0000256" key="3">
    <source>
        <dbReference type="ARBA" id="ARBA00022692"/>
    </source>
</evidence>
<dbReference type="PROSITE" id="PS50244">
    <property type="entry name" value="S5A_REDUCTASE"/>
    <property type="match status" value="1"/>
</dbReference>
<dbReference type="InParanoid" id="A0A1E7FBL7"/>
<dbReference type="InterPro" id="IPR039357">
    <property type="entry name" value="SRD5A/TECR"/>
</dbReference>
<dbReference type="PANTHER" id="PTHR10556">
    <property type="entry name" value="3-OXO-5-ALPHA-STEROID 4-DEHYDROGENASE"/>
    <property type="match status" value="1"/>
</dbReference>
<dbReference type="GO" id="GO:0006629">
    <property type="term" value="P:lipid metabolic process"/>
    <property type="evidence" value="ECO:0007669"/>
    <property type="project" value="InterPro"/>
</dbReference>
<evidence type="ECO:0000256" key="5">
    <source>
        <dbReference type="ARBA" id="ARBA00023136"/>
    </source>
</evidence>
<dbReference type="Proteomes" id="UP000095751">
    <property type="component" value="Unassembled WGS sequence"/>
</dbReference>
<feature type="domain" description="3-oxo-5-alpha-steroid 4-dehydrogenase C-terminal" evidence="7">
    <location>
        <begin position="107"/>
        <end position="223"/>
    </location>
</feature>
<protein>
    <submittedName>
        <fullName evidence="8">Steroid_dh-domain-containing protein</fullName>
    </submittedName>
</protein>
<comment type="subcellular location">
    <subcellularLocation>
        <location evidence="1">Membrane</location>
        <topology evidence="1">Multi-pass membrane protein</topology>
    </subcellularLocation>
</comment>
<dbReference type="InterPro" id="IPR001104">
    <property type="entry name" value="3-oxo-5_a-steroid_4-DH_C"/>
</dbReference>
<feature type="transmembrane region" description="Helical" evidence="6">
    <location>
        <begin position="165"/>
        <end position="193"/>
    </location>
</feature>
<proteinExistence type="inferred from homology"/>
<dbReference type="GO" id="GO:0016020">
    <property type="term" value="C:membrane"/>
    <property type="evidence" value="ECO:0007669"/>
    <property type="project" value="UniProtKB-SubCell"/>
</dbReference>
<dbReference type="FunCoup" id="A0A1E7FBL7">
    <property type="interactions" value="94"/>
</dbReference>
<evidence type="ECO:0000313" key="8">
    <source>
        <dbReference type="EMBL" id="OEU15445.1"/>
    </source>
</evidence>
<accession>A0A1E7FBL7</accession>
<organism evidence="8 9">
    <name type="scientific">Fragilariopsis cylindrus CCMP1102</name>
    <dbReference type="NCBI Taxonomy" id="635003"/>
    <lineage>
        <taxon>Eukaryota</taxon>
        <taxon>Sar</taxon>
        <taxon>Stramenopiles</taxon>
        <taxon>Ochrophyta</taxon>
        <taxon>Bacillariophyta</taxon>
        <taxon>Bacillariophyceae</taxon>
        <taxon>Bacillariophycidae</taxon>
        <taxon>Bacillariales</taxon>
        <taxon>Bacillariaceae</taxon>
        <taxon>Fragilariopsis</taxon>
    </lineage>
</organism>
<evidence type="ECO:0000259" key="7">
    <source>
        <dbReference type="Pfam" id="PF02544"/>
    </source>
</evidence>
<evidence type="ECO:0000256" key="6">
    <source>
        <dbReference type="SAM" id="Phobius"/>
    </source>
</evidence>
<feature type="transmembrane region" description="Helical" evidence="6">
    <location>
        <begin position="26"/>
        <end position="46"/>
    </location>
</feature>
<dbReference type="PANTHER" id="PTHR10556:SF35">
    <property type="entry name" value="3-OXO-5-ALPHA-STEROID 4-DEHYDROGENASE FAMILY PROTEIN"/>
    <property type="match status" value="1"/>
</dbReference>
<reference evidence="8 9" key="1">
    <citation type="submission" date="2016-09" db="EMBL/GenBank/DDBJ databases">
        <title>Extensive genetic diversity and differential bi-allelic expression allows diatom success in the polar Southern Ocean.</title>
        <authorList>
            <consortium name="DOE Joint Genome Institute"/>
            <person name="Mock T."/>
            <person name="Otillar R.P."/>
            <person name="Strauss J."/>
            <person name="Dupont C."/>
            <person name="Frickenhaus S."/>
            <person name="Maumus F."/>
            <person name="Mcmullan M."/>
            <person name="Sanges R."/>
            <person name="Schmutz J."/>
            <person name="Toseland A."/>
            <person name="Valas R."/>
            <person name="Veluchamy A."/>
            <person name="Ward B.J."/>
            <person name="Allen A."/>
            <person name="Barry K."/>
            <person name="Falciatore A."/>
            <person name="Ferrante M."/>
            <person name="Fortunato A.E."/>
            <person name="Gloeckner G."/>
            <person name="Gruber A."/>
            <person name="Hipkin R."/>
            <person name="Janech M."/>
            <person name="Kroth P."/>
            <person name="Leese F."/>
            <person name="Lindquist E."/>
            <person name="Lyon B.R."/>
            <person name="Martin J."/>
            <person name="Mayer C."/>
            <person name="Parker M."/>
            <person name="Quesneville H."/>
            <person name="Raymond J."/>
            <person name="Uhlig C."/>
            <person name="Valentin K.U."/>
            <person name="Worden A.Z."/>
            <person name="Armbrust E.V."/>
            <person name="Bowler C."/>
            <person name="Green B."/>
            <person name="Moulton V."/>
            <person name="Van Oosterhout C."/>
            <person name="Grigoriev I."/>
        </authorList>
    </citation>
    <scope>NUCLEOTIDE SEQUENCE [LARGE SCALE GENOMIC DNA]</scope>
    <source>
        <strain evidence="8 9">CCMP1102</strain>
    </source>
</reference>
<keyword evidence="4 6" id="KW-1133">Transmembrane helix</keyword>
<keyword evidence="5 6" id="KW-0472">Membrane</keyword>
<dbReference type="GO" id="GO:0016627">
    <property type="term" value="F:oxidoreductase activity, acting on the CH-CH group of donors"/>
    <property type="evidence" value="ECO:0007669"/>
    <property type="project" value="InterPro"/>
</dbReference>
<dbReference type="AlphaFoldDB" id="A0A1E7FBL7"/>
<keyword evidence="3 6" id="KW-0812">Transmembrane</keyword>
<dbReference type="OrthoDB" id="540503at2759"/>
<name>A0A1E7FBL7_9STRA</name>
<keyword evidence="9" id="KW-1185">Reference proteome</keyword>
<gene>
    <name evidence="8" type="ORF">FRACYDRAFT_186602</name>
</gene>
<dbReference type="Gene3D" id="1.20.120.1630">
    <property type="match status" value="1"/>
</dbReference>
<comment type="similarity">
    <text evidence="2">Belongs to the steroid 5-alpha reductase family.</text>
</comment>
<dbReference type="Pfam" id="PF02544">
    <property type="entry name" value="Steroid_dh"/>
    <property type="match status" value="1"/>
</dbReference>
<dbReference type="EMBL" id="KV784359">
    <property type="protein sequence ID" value="OEU15445.1"/>
    <property type="molecule type" value="Genomic_DNA"/>
</dbReference>
<evidence type="ECO:0000313" key="9">
    <source>
        <dbReference type="Proteomes" id="UP000095751"/>
    </source>
</evidence>
<evidence type="ECO:0000256" key="1">
    <source>
        <dbReference type="ARBA" id="ARBA00004141"/>
    </source>
</evidence>
<dbReference type="KEGG" id="fcy:FRACYDRAFT_186602"/>